<feature type="region of interest" description="Disordered" evidence="3">
    <location>
        <begin position="139"/>
        <end position="174"/>
    </location>
</feature>
<feature type="region of interest" description="Disordered" evidence="3">
    <location>
        <begin position="1"/>
        <end position="21"/>
    </location>
</feature>
<dbReference type="Gene3D" id="3.10.129.10">
    <property type="entry name" value="Hotdog Thioesterase"/>
    <property type="match status" value="1"/>
</dbReference>
<accession>A0A7W9S114</accession>
<feature type="domain" description="Thioesterase" evidence="4">
    <location>
        <begin position="44"/>
        <end position="116"/>
    </location>
</feature>
<dbReference type="EMBL" id="JACHEU010000001">
    <property type="protein sequence ID" value="MBB6011384.1"/>
    <property type="molecule type" value="Genomic_DNA"/>
</dbReference>
<evidence type="ECO:0000256" key="1">
    <source>
        <dbReference type="ARBA" id="ARBA00005953"/>
    </source>
</evidence>
<comment type="caution">
    <text evidence="5">The sequence shown here is derived from an EMBL/GenBank/DDBJ whole genome shotgun (WGS) entry which is preliminary data.</text>
</comment>
<dbReference type="InterPro" id="IPR006683">
    <property type="entry name" value="Thioestr_dom"/>
</dbReference>
<dbReference type="InterPro" id="IPR050563">
    <property type="entry name" value="4-hydroxybenzoyl-CoA_TE"/>
</dbReference>
<dbReference type="PANTHER" id="PTHR31793:SF27">
    <property type="entry name" value="NOVEL THIOESTERASE SUPERFAMILY DOMAIN AND SAPOSIN A-TYPE DOMAIN CONTAINING PROTEIN (0610012H03RIK)"/>
    <property type="match status" value="1"/>
</dbReference>
<gene>
    <name evidence="5" type="ORF">HNR59_000729</name>
</gene>
<evidence type="ECO:0000259" key="4">
    <source>
        <dbReference type="Pfam" id="PF03061"/>
    </source>
</evidence>
<dbReference type="SUPFAM" id="SSF54637">
    <property type="entry name" value="Thioesterase/thiol ester dehydrase-isomerase"/>
    <property type="match status" value="1"/>
</dbReference>
<dbReference type="Pfam" id="PF03061">
    <property type="entry name" value="4HBT"/>
    <property type="match status" value="1"/>
</dbReference>
<comment type="similarity">
    <text evidence="1">Belongs to the 4-hydroxybenzoyl-CoA thioesterase family.</text>
</comment>
<dbReference type="CDD" id="cd00586">
    <property type="entry name" value="4HBT"/>
    <property type="match status" value="1"/>
</dbReference>
<protein>
    <submittedName>
        <fullName evidence="5">Acyl-CoA thioester hydrolase</fullName>
        <ecNumber evidence="5">3.1.2.-</ecNumber>
    </submittedName>
</protein>
<dbReference type="Proteomes" id="UP000533306">
    <property type="component" value="Unassembled WGS sequence"/>
</dbReference>
<sequence length="174" mass="19397">MEKRSATFHAPPEAHDPAGSWPKPGGMVFCHRLRVRFSEVDAQKVVFFGNYFTYFDVALTEFSRAHGIRSLLPQDHEFHVVHASTDYVRPIRHDEEIDVAIQPERVGTSSITFRTVISGSSRQDVRARGLIVWVLTDQSSGRGAPLPQPIRQALPASHPAPEQSSEGAGREVRT</sequence>
<dbReference type="PANTHER" id="PTHR31793">
    <property type="entry name" value="4-HYDROXYBENZOYL-COA THIOESTERASE FAMILY MEMBER"/>
    <property type="match status" value="1"/>
</dbReference>
<keyword evidence="6" id="KW-1185">Reference proteome</keyword>
<name>A0A7W9S114_9HYPH</name>
<evidence type="ECO:0000256" key="2">
    <source>
        <dbReference type="ARBA" id="ARBA00022801"/>
    </source>
</evidence>
<evidence type="ECO:0000313" key="6">
    <source>
        <dbReference type="Proteomes" id="UP000533306"/>
    </source>
</evidence>
<evidence type="ECO:0000256" key="3">
    <source>
        <dbReference type="SAM" id="MobiDB-lite"/>
    </source>
</evidence>
<dbReference type="GO" id="GO:0047617">
    <property type="term" value="F:fatty acyl-CoA hydrolase activity"/>
    <property type="evidence" value="ECO:0007669"/>
    <property type="project" value="TreeGrafter"/>
</dbReference>
<evidence type="ECO:0000313" key="5">
    <source>
        <dbReference type="EMBL" id="MBB6011384.1"/>
    </source>
</evidence>
<dbReference type="RefSeq" id="WP_183826116.1">
    <property type="nucleotide sequence ID" value="NZ_JACHEU010000001.1"/>
</dbReference>
<reference evidence="5 6" key="1">
    <citation type="submission" date="2020-08" db="EMBL/GenBank/DDBJ databases">
        <title>Genomic Encyclopedia of Type Strains, Phase IV (KMG-IV): sequencing the most valuable type-strain genomes for metagenomic binning, comparative biology and taxonomic classification.</title>
        <authorList>
            <person name="Goeker M."/>
        </authorList>
    </citation>
    <scope>NUCLEOTIDE SEQUENCE [LARGE SCALE GENOMIC DNA]</scope>
    <source>
        <strain evidence="5 6">DSM 11099</strain>
    </source>
</reference>
<dbReference type="AlphaFoldDB" id="A0A7W9S114"/>
<dbReference type="InterPro" id="IPR029069">
    <property type="entry name" value="HotDog_dom_sf"/>
</dbReference>
<dbReference type="EC" id="3.1.2.-" evidence="5"/>
<keyword evidence="2 5" id="KW-0378">Hydrolase</keyword>
<proteinExistence type="inferred from homology"/>
<organism evidence="5 6">
    <name type="scientific">Aquamicrobium lusatiense</name>
    <dbReference type="NCBI Taxonomy" id="89772"/>
    <lineage>
        <taxon>Bacteria</taxon>
        <taxon>Pseudomonadati</taxon>
        <taxon>Pseudomonadota</taxon>
        <taxon>Alphaproteobacteria</taxon>
        <taxon>Hyphomicrobiales</taxon>
        <taxon>Phyllobacteriaceae</taxon>
        <taxon>Aquamicrobium</taxon>
    </lineage>
</organism>